<organism evidence="1 2">
    <name type="scientific">Corallococcus coralloides (strain ATCC 25202 / DSM 2259 / NBRC 100086 / M2)</name>
    <name type="common">Myxococcus coralloides</name>
    <dbReference type="NCBI Taxonomy" id="1144275"/>
    <lineage>
        <taxon>Bacteria</taxon>
        <taxon>Pseudomonadati</taxon>
        <taxon>Myxococcota</taxon>
        <taxon>Myxococcia</taxon>
        <taxon>Myxococcales</taxon>
        <taxon>Cystobacterineae</taxon>
        <taxon>Myxococcaceae</taxon>
        <taxon>Corallococcus</taxon>
    </lineage>
</organism>
<dbReference type="HOGENOM" id="CLU_353281_0_0_7"/>
<dbReference type="AlphaFoldDB" id="H8MKH7"/>
<gene>
    <name evidence="1" type="ordered locus">COCOR_03441</name>
</gene>
<dbReference type="Gene3D" id="2.60.40.1120">
    <property type="entry name" value="Carboxypeptidase-like, regulatory domain"/>
    <property type="match status" value="1"/>
</dbReference>
<dbReference type="STRING" id="1144275.COCOR_03441"/>
<dbReference type="Proteomes" id="UP000007587">
    <property type="component" value="Chromosome"/>
</dbReference>
<evidence type="ECO:0000313" key="2">
    <source>
        <dbReference type="Proteomes" id="UP000007587"/>
    </source>
</evidence>
<sequence length="795" mass="87034">MRGACIIVTLRLAPRQSPPGRSKACTSDRLRLLVFRRMRWNWVGIVVLALACAGPERGVRGAEATLTIQVEDVEGRPVRDARLRVLRTNDPEELPVQSGTTNRQGLARMHPTPGRYVVRVDAKDFVSLLRADVRVAPGASPHLGLRLRHAVRLEGRVRDGAGKPVADARWLLIPSDGTVPRLETRSDAQGRFHFEGVLPGPAILRGIKPGRSPVRMELTLPRPELAVTMGGLGSLRIETRDPQGRPLPGKPQVLPPDGEEFVLSVDSRFGESQDPLIRPGLPAGRYRVKASYSPVPDCKWTRTVSVDVLPDQQTQVTVGFEDVAPMPSWRGRAVDREGRGLGGRTLSSELGPRGIEAEGLNAYCQSVTDPEGHFVLAAPLPGPVDLYLEGGGPRSWGLVEPREAWSDAPWVFQSHGGTLRGRVLDSQGRPVKRFRVSDWPFENAEGRYVMDTFYEQTYQWIIDAEGFATAILRAQGRAHEDASAPDVILDAGRPLQGRVVAADGRTGVPHQRVVMLDDSEHYLRPPPASARSVTTDARGDFRFEHVPARRQFLLVEGKERGTALRRLEPAEDTVELRLAPAAELSGVVTDHARVPLAGMEVDVYCEGGVKESTQTDARGRYTLRAPAERECFAHVSERSFLNTLVDPPRPVVFSPQRIQLAAGSGARLDFEARRGPASLHVHFPYGEFHKPLLLPGDVPMPETTQALDALELASIDADPLLTEENAEVISAASVSSSAPDLIYSEMPLGHYTLFLLKDLNGGSHVLRVPVDLTHTGMHPLELTEPMMGGATVFPR</sequence>
<dbReference type="EMBL" id="CP003389">
    <property type="protein sequence ID" value="AFE05237.1"/>
    <property type="molecule type" value="Genomic_DNA"/>
</dbReference>
<evidence type="ECO:0000313" key="1">
    <source>
        <dbReference type="EMBL" id="AFE05237.1"/>
    </source>
</evidence>
<dbReference type="InterPro" id="IPR008969">
    <property type="entry name" value="CarboxyPept-like_regulatory"/>
</dbReference>
<reference evidence="1 2" key="1">
    <citation type="journal article" date="2012" name="J. Bacteriol.">
        <title>Complete Genome Sequence of the Fruiting Myxobacterium Corallococcus coralloides DSM 2259.</title>
        <authorList>
            <person name="Huntley S."/>
            <person name="Zhang Y."/>
            <person name="Treuner-Lange A."/>
            <person name="Kneip S."/>
            <person name="Sensen C.W."/>
            <person name="Sogaard-Andersen L."/>
        </authorList>
    </citation>
    <scope>NUCLEOTIDE SEQUENCE [LARGE SCALE GENOMIC DNA]</scope>
    <source>
        <strain evidence="2">ATCC 25202 / DSM 2259 / NBRC 100086 / M2</strain>
    </source>
</reference>
<keyword evidence="2" id="KW-1185">Reference proteome</keyword>
<dbReference type="eggNOG" id="COG3485">
    <property type="taxonomic scope" value="Bacteria"/>
</dbReference>
<dbReference type="InParanoid" id="H8MKH7"/>
<dbReference type="KEGG" id="ccx:COCOR_03441"/>
<dbReference type="SUPFAM" id="SSF49464">
    <property type="entry name" value="Carboxypeptidase regulatory domain-like"/>
    <property type="match status" value="2"/>
</dbReference>
<accession>H8MKH7</accession>
<proteinExistence type="predicted"/>
<reference evidence="2" key="2">
    <citation type="submission" date="2012-03" db="EMBL/GenBank/DDBJ databases">
        <title>Genome sequence of the fruiting myxobacterium Corallococcus coralloides DSM 2259.</title>
        <authorList>
            <person name="Huntley S."/>
            <person name="Zhang Y."/>
            <person name="Treuner-Lange A."/>
            <person name="Sensen C.W."/>
            <person name="Sogaard-Andersen L."/>
        </authorList>
    </citation>
    <scope>NUCLEOTIDE SEQUENCE [LARGE SCALE GENOMIC DNA]</scope>
    <source>
        <strain evidence="2">ATCC 25202 / DSM 2259 / NBRC 100086 / M2</strain>
    </source>
</reference>
<protein>
    <submittedName>
        <fullName evidence="1">Uncharacterized protein</fullName>
    </submittedName>
</protein>
<name>H8MKH7_CORCM</name>